<sequence>MSDLSDYERRYLSMLDELQHAPAVEVLYEERGPVEEEIGGAAEAFTLIAEEEGVVLNTSLHRSFLRFEGLSSHWGVERAGVYLTGEFSVRHLAAAMLSPGVEPATDEPSDQELALYAELRPFDEQPRGGGGMLSALRIDPGMSMPEVWYYHATRGVFQMDLEYPEYLDALLVTKGVYGWQYLYTDVSMREIDFQGAAESIQNMLRIFPDIFPDHDYAPFAERLAERLR</sequence>
<dbReference type="Proteomes" id="UP001500456">
    <property type="component" value="Unassembled WGS sequence"/>
</dbReference>
<proteinExistence type="predicted"/>
<reference evidence="2" key="1">
    <citation type="journal article" date="2019" name="Int. J. Syst. Evol. Microbiol.">
        <title>The Global Catalogue of Microorganisms (GCM) 10K type strain sequencing project: providing services to taxonomists for standard genome sequencing and annotation.</title>
        <authorList>
            <consortium name="The Broad Institute Genomics Platform"/>
            <consortium name="The Broad Institute Genome Sequencing Center for Infectious Disease"/>
            <person name="Wu L."/>
            <person name="Ma J."/>
        </authorList>
    </citation>
    <scope>NUCLEOTIDE SEQUENCE [LARGE SCALE GENOMIC DNA]</scope>
    <source>
        <strain evidence="2">JCM 16924</strain>
    </source>
</reference>
<gene>
    <name evidence="1" type="ORF">GCM10022232_79410</name>
</gene>
<dbReference type="RefSeq" id="WP_266442427.1">
    <property type="nucleotide sequence ID" value="NZ_BAAAZX010000033.1"/>
</dbReference>
<protein>
    <submittedName>
        <fullName evidence="1">Uncharacterized protein</fullName>
    </submittedName>
</protein>
<evidence type="ECO:0000313" key="1">
    <source>
        <dbReference type="EMBL" id="GAA4022510.1"/>
    </source>
</evidence>
<dbReference type="EMBL" id="BAAAZX010000033">
    <property type="protein sequence ID" value="GAA4022510.1"/>
    <property type="molecule type" value="Genomic_DNA"/>
</dbReference>
<organism evidence="1 2">
    <name type="scientific">Streptomyces plumbiresistens</name>
    <dbReference type="NCBI Taxonomy" id="511811"/>
    <lineage>
        <taxon>Bacteria</taxon>
        <taxon>Bacillati</taxon>
        <taxon>Actinomycetota</taxon>
        <taxon>Actinomycetes</taxon>
        <taxon>Kitasatosporales</taxon>
        <taxon>Streptomycetaceae</taxon>
        <taxon>Streptomyces</taxon>
    </lineage>
</organism>
<evidence type="ECO:0000313" key="2">
    <source>
        <dbReference type="Proteomes" id="UP001500456"/>
    </source>
</evidence>
<name>A0ABP7T8M5_9ACTN</name>
<comment type="caution">
    <text evidence="1">The sequence shown here is derived from an EMBL/GenBank/DDBJ whole genome shotgun (WGS) entry which is preliminary data.</text>
</comment>
<accession>A0ABP7T8M5</accession>
<keyword evidence="2" id="KW-1185">Reference proteome</keyword>